<dbReference type="SUPFAM" id="SSF55469">
    <property type="entry name" value="FMN-dependent nitroreductase-like"/>
    <property type="match status" value="1"/>
</dbReference>
<dbReference type="PATRIC" id="fig|1429438.4.peg.218"/>
<dbReference type="InterPro" id="IPR057737">
    <property type="entry name" value="Condensation_MtbB-like"/>
</dbReference>
<dbReference type="GO" id="GO:0016874">
    <property type="term" value="F:ligase activity"/>
    <property type="evidence" value="ECO:0007669"/>
    <property type="project" value="UniProtKB-KW"/>
</dbReference>
<gene>
    <name evidence="8" type="ORF">ETSY1_00125</name>
</gene>
<evidence type="ECO:0000256" key="3">
    <source>
        <dbReference type="ARBA" id="ARBA00022450"/>
    </source>
</evidence>
<dbReference type="Gene3D" id="3.30.559.30">
    <property type="entry name" value="Nonribosomal peptide synthetase, condensation domain"/>
    <property type="match status" value="1"/>
</dbReference>
<dbReference type="SUPFAM" id="SSF52777">
    <property type="entry name" value="CoA-dependent acyltransferases"/>
    <property type="match status" value="2"/>
</dbReference>
<dbReference type="InterPro" id="IPR001242">
    <property type="entry name" value="Condensation_dom"/>
</dbReference>
<evidence type="ECO:0000256" key="1">
    <source>
        <dbReference type="ARBA" id="ARBA00001957"/>
    </source>
</evidence>
<dbReference type="InterPro" id="IPR044894">
    <property type="entry name" value="TubC_N_sf"/>
</dbReference>
<dbReference type="Pfam" id="PF13193">
    <property type="entry name" value="AMP-binding_C"/>
    <property type="match status" value="1"/>
</dbReference>
<dbReference type="Gene3D" id="1.10.1200.10">
    <property type="entry name" value="ACP-like"/>
    <property type="match status" value="1"/>
</dbReference>
<dbReference type="InterPro" id="IPR029479">
    <property type="entry name" value="Nitroreductase"/>
</dbReference>
<keyword evidence="5" id="KW-0436">Ligase</keyword>
<comment type="caution">
    <text evidence="8">The sequence shown here is derived from an EMBL/GenBank/DDBJ whole genome shotgun (WGS) entry which is preliminary data.</text>
</comment>
<evidence type="ECO:0000256" key="5">
    <source>
        <dbReference type="ARBA" id="ARBA00022598"/>
    </source>
</evidence>
<comment type="pathway">
    <text evidence="2">Siderophore biosynthesis.</text>
</comment>
<accession>W4M0A3</accession>
<dbReference type="SUPFAM" id="SSF47336">
    <property type="entry name" value="ACP-like"/>
    <property type="match status" value="1"/>
</dbReference>
<dbReference type="InterPro" id="IPR036736">
    <property type="entry name" value="ACP-like_sf"/>
</dbReference>
<dbReference type="InterPro" id="IPR025110">
    <property type="entry name" value="AMP-bd_C"/>
</dbReference>
<organism evidence="8 9">
    <name type="scientific">Entotheonella factor</name>
    <dbReference type="NCBI Taxonomy" id="1429438"/>
    <lineage>
        <taxon>Bacteria</taxon>
        <taxon>Pseudomonadati</taxon>
        <taxon>Nitrospinota/Tectimicrobiota group</taxon>
        <taxon>Candidatus Tectimicrobiota</taxon>
        <taxon>Candidatus Entotheonellia</taxon>
        <taxon>Candidatus Entotheonellales</taxon>
        <taxon>Candidatus Entotheonellaceae</taxon>
        <taxon>Candidatus Entotheonella</taxon>
    </lineage>
</organism>
<evidence type="ECO:0000313" key="9">
    <source>
        <dbReference type="Proteomes" id="UP000019141"/>
    </source>
</evidence>
<dbReference type="InterPro" id="IPR000415">
    <property type="entry name" value="Nitroreductase-like"/>
</dbReference>
<proteinExistence type="predicted"/>
<dbReference type="FunFam" id="3.40.50.980:FF:000001">
    <property type="entry name" value="Non-ribosomal peptide synthetase"/>
    <property type="match status" value="1"/>
</dbReference>
<dbReference type="FunFam" id="3.30.559.10:FF:000023">
    <property type="entry name" value="Non-ribosomal peptide synthetase"/>
    <property type="match status" value="1"/>
</dbReference>
<protein>
    <recommendedName>
        <fullName evidence="7">Carrier domain-containing protein</fullName>
    </recommendedName>
</protein>
<name>W4M0A3_ENTF1</name>
<dbReference type="Gene3D" id="2.30.38.10">
    <property type="entry name" value="Luciferase, Domain 3"/>
    <property type="match status" value="1"/>
</dbReference>
<dbReference type="SMART" id="SM00823">
    <property type="entry name" value="PKS_PP"/>
    <property type="match status" value="1"/>
</dbReference>
<evidence type="ECO:0000256" key="4">
    <source>
        <dbReference type="ARBA" id="ARBA00022553"/>
    </source>
</evidence>
<dbReference type="InterPro" id="IPR000873">
    <property type="entry name" value="AMP-dep_synth/lig_dom"/>
</dbReference>
<dbReference type="InterPro" id="IPR010071">
    <property type="entry name" value="AA_adenyl_dom"/>
</dbReference>
<dbReference type="Pfam" id="PF18563">
    <property type="entry name" value="TubC_N"/>
    <property type="match status" value="1"/>
</dbReference>
<dbReference type="EMBL" id="AZHW01000051">
    <property type="protein sequence ID" value="ETX03401.1"/>
    <property type="molecule type" value="Genomic_DNA"/>
</dbReference>
<dbReference type="InterPro" id="IPR020845">
    <property type="entry name" value="AMP-binding_CS"/>
</dbReference>
<reference evidence="8 9" key="1">
    <citation type="journal article" date="2014" name="Nature">
        <title>An environmental bacterial taxon with a large and distinct metabolic repertoire.</title>
        <authorList>
            <person name="Wilson M.C."/>
            <person name="Mori T."/>
            <person name="Ruckert C."/>
            <person name="Uria A.R."/>
            <person name="Helf M.J."/>
            <person name="Takada K."/>
            <person name="Gernert C."/>
            <person name="Steffens U.A."/>
            <person name="Heycke N."/>
            <person name="Schmitt S."/>
            <person name="Rinke C."/>
            <person name="Helfrich E.J."/>
            <person name="Brachmann A.O."/>
            <person name="Gurgui C."/>
            <person name="Wakimoto T."/>
            <person name="Kracht M."/>
            <person name="Crusemann M."/>
            <person name="Hentschel U."/>
            <person name="Abe I."/>
            <person name="Matsunaga S."/>
            <person name="Kalinowski J."/>
            <person name="Takeyama H."/>
            <person name="Piel J."/>
        </authorList>
    </citation>
    <scope>NUCLEOTIDE SEQUENCE [LARGE SCALE GENOMIC DNA]</scope>
    <source>
        <strain evidence="9">TSY1</strain>
    </source>
</reference>
<dbReference type="Gene3D" id="3.40.50.980">
    <property type="match status" value="2"/>
</dbReference>
<dbReference type="GO" id="GO:0043041">
    <property type="term" value="P:amino acid activation for nonribosomal peptide biosynthetic process"/>
    <property type="evidence" value="ECO:0007669"/>
    <property type="project" value="TreeGrafter"/>
</dbReference>
<dbReference type="CDD" id="cd12114">
    <property type="entry name" value="A_NRPS_TlmIV_like"/>
    <property type="match status" value="1"/>
</dbReference>
<keyword evidence="9" id="KW-1185">Reference proteome</keyword>
<dbReference type="HOGENOM" id="CLU_000022_2_15_7"/>
<dbReference type="InterPro" id="IPR023213">
    <property type="entry name" value="CAT-like_dom_sf"/>
</dbReference>
<evidence type="ECO:0000256" key="6">
    <source>
        <dbReference type="SAM" id="MobiDB-lite"/>
    </source>
</evidence>
<dbReference type="GO" id="GO:0016491">
    <property type="term" value="F:oxidoreductase activity"/>
    <property type="evidence" value="ECO:0007669"/>
    <property type="project" value="InterPro"/>
</dbReference>
<dbReference type="Gene3D" id="1.10.10.1830">
    <property type="entry name" value="Non-ribosomal peptide synthase, adenylation domain"/>
    <property type="match status" value="1"/>
</dbReference>
<dbReference type="Pfam" id="PF00668">
    <property type="entry name" value="Condensation"/>
    <property type="match status" value="1"/>
</dbReference>
<evidence type="ECO:0000313" key="8">
    <source>
        <dbReference type="EMBL" id="ETX03401.1"/>
    </source>
</evidence>
<feature type="region of interest" description="Disordered" evidence="6">
    <location>
        <begin position="1375"/>
        <end position="1403"/>
    </location>
</feature>
<dbReference type="GO" id="GO:0031177">
    <property type="term" value="F:phosphopantetheine binding"/>
    <property type="evidence" value="ECO:0007669"/>
    <property type="project" value="InterPro"/>
</dbReference>
<dbReference type="PROSITE" id="PS50075">
    <property type="entry name" value="CARRIER"/>
    <property type="match status" value="1"/>
</dbReference>
<dbReference type="Gene3D" id="3.30.300.30">
    <property type="match status" value="2"/>
</dbReference>
<dbReference type="PROSITE" id="PS00455">
    <property type="entry name" value="AMP_BINDING"/>
    <property type="match status" value="1"/>
</dbReference>
<feature type="compositionally biased region" description="Low complexity" evidence="6">
    <location>
        <begin position="1378"/>
        <end position="1390"/>
    </location>
</feature>
<dbReference type="PANTHER" id="PTHR45527:SF10">
    <property type="entry name" value="PYOCHELIN SYNTHASE PCHF"/>
    <property type="match status" value="1"/>
</dbReference>
<dbReference type="CDD" id="cd02142">
    <property type="entry name" value="McbC_SagB-like_oxidoreductase"/>
    <property type="match status" value="1"/>
</dbReference>
<dbReference type="Pfam" id="PF00881">
    <property type="entry name" value="Nitroreductase"/>
    <property type="match status" value="1"/>
</dbReference>
<dbReference type="GO" id="GO:0005737">
    <property type="term" value="C:cytoplasm"/>
    <property type="evidence" value="ECO:0007669"/>
    <property type="project" value="TreeGrafter"/>
</dbReference>
<dbReference type="Gene3D" id="3.30.559.10">
    <property type="entry name" value="Chloramphenicol acetyltransferase-like domain"/>
    <property type="match status" value="1"/>
</dbReference>
<evidence type="ECO:0000256" key="2">
    <source>
        <dbReference type="ARBA" id="ARBA00004924"/>
    </source>
</evidence>
<dbReference type="InterPro" id="IPR045851">
    <property type="entry name" value="AMP-bd_C_sf"/>
</dbReference>
<dbReference type="Pfam" id="PF00501">
    <property type="entry name" value="AMP-binding"/>
    <property type="match status" value="1"/>
</dbReference>
<dbReference type="Pfam" id="PF00550">
    <property type="entry name" value="PP-binding"/>
    <property type="match status" value="1"/>
</dbReference>
<keyword evidence="3" id="KW-0596">Phosphopantetheine</keyword>
<keyword evidence="4" id="KW-0597">Phosphoprotein</keyword>
<dbReference type="Gene3D" id="3.40.109.10">
    <property type="entry name" value="NADH Oxidase"/>
    <property type="match status" value="1"/>
</dbReference>
<evidence type="ECO:0000259" key="7">
    <source>
        <dbReference type="PROSITE" id="PS50075"/>
    </source>
</evidence>
<dbReference type="GO" id="GO:0044550">
    <property type="term" value="P:secondary metabolite biosynthetic process"/>
    <property type="evidence" value="ECO:0007669"/>
    <property type="project" value="TreeGrafter"/>
</dbReference>
<dbReference type="SUPFAM" id="SSF56801">
    <property type="entry name" value="Acetyl-CoA synthetase-like"/>
    <property type="match status" value="1"/>
</dbReference>
<dbReference type="PANTHER" id="PTHR45527">
    <property type="entry name" value="NONRIBOSOMAL PEPTIDE SYNTHETASE"/>
    <property type="match status" value="1"/>
</dbReference>
<dbReference type="FunFam" id="3.40.50.12780:FF:000012">
    <property type="entry name" value="Non-ribosomal peptide synthetase"/>
    <property type="match status" value="1"/>
</dbReference>
<dbReference type="CDD" id="cd19535">
    <property type="entry name" value="Cyc_NRPS"/>
    <property type="match status" value="1"/>
</dbReference>
<comment type="cofactor">
    <cofactor evidence="1">
        <name>pantetheine 4'-phosphate</name>
        <dbReference type="ChEBI" id="CHEBI:47942"/>
    </cofactor>
</comment>
<dbReference type="InterPro" id="IPR009081">
    <property type="entry name" value="PP-bd_ACP"/>
</dbReference>
<dbReference type="InterPro" id="IPR020806">
    <property type="entry name" value="PKS_PP-bd"/>
</dbReference>
<dbReference type="InterPro" id="IPR041464">
    <property type="entry name" value="TubC_N"/>
</dbReference>
<dbReference type="NCBIfam" id="TIGR01733">
    <property type="entry name" value="AA-adenyl-dom"/>
    <property type="match status" value="1"/>
</dbReference>
<dbReference type="Proteomes" id="UP000019141">
    <property type="component" value="Unassembled WGS sequence"/>
</dbReference>
<sequence length="1403" mass="157766">MKPIEALLDELSQLNIKLQAEGENLRLNAPSGVLTPALRQELAERKAEILSFLRPVTTLPQVQPDPAARHQPFPLTDIQQAYWIGRNSAFELGDISTHVYFELESPNLDVLRLNRAWLKVIERQDMLRAVVLPNGEQQILEQVPAYRIADADLTDQDEAVVAQTLISIRQDMSHQVFAPDQWPLFDIRTSRYDGRVRLHLSFDSLIVDAWSYGLLLEEWSRFYREPDLVLPPLELSFRDYLIAEKSLEKTDLYERSRQYWLNRMDTIPPAPKLPFAQDPSQIGQPRFIRREHQLDRPLWQALKQHAAQVNLLPGNVILAAFAEILSVWCERPHFTLNLTMASRLPLHPQVGDLVGDFTAITLLEIDNSTPGTFMERARRIQDRLWQDLDHRYFSGLRVLRELMRRQKGGGNALMPIVFTNPLGIEKSDFAQGHEEEGTPADQETPFGENVYTISQTSQVYLDHSLAEWEGSLLFNWDSIADIFPEGMLDEMFEAYRGFLTRLATDDAAWTEPERQLVPLQQLKQRAAINDTAGSVSEAMLHTLFLSQVEGHADDCAVIAPQRILTYRELYHQAKQVGHWLRQEGATPNRLVAVVMEKGWEQIVAVLGVLMSGAAYLPIDPELPTERQHYLLDQGEVDLALTQSRLDRQLTWPADIRRLCVDTAQLNFSGDPEPVQTANDLAYVLYTSGSTGLPKGVAVPHRGPVNTLLDINRRCEVTAQDRVLALSALNFDLSVYDVFGLLAVGGTIVMPAPEGRRDPAHWADLMVNHGVTLWNSVPALMQMLVEYQSERPANAPLRTVMMSGDWIPVSLPERIRERWPSVQLMGLGGPTETSIWSNYYPIEQVDPAWKSIPYGKPMTNQTLHVLNGLLEPCPVWVPGELYIGGRGLALGYWRDEEKTQASFITHPRTGERLYRSGDLGRYLPNGNIEILGREDFQVKIRGYRIELGEIEANLAKHPEVKEALVSAVGDPKGDKQLVAYVVPAARTDDAVLDQAAYELVAEDGVLTDPLERAAFKLDWPGIRRLEGQRSAVKLSQPSVNEAAYLSRQSYRQFLTDPVPLEKLGAWLACLKPQTFAESILPKYRYGSAGGLYPVQLYLYIKPDRVNGLDGGTYYYHPFDHQLIPLSTVTRIGRELHADVNRANFDQSAFSVFLVGELAAIEPMYGTRAHEFCLLEAGYMSQLLMEEATAYDLGLCPVGGLDFAPLRDDFELGDSHVLLHSLVGGAIAPEQMQTLPQPGAPSRSLEEDIRADLTQKLPTYMVPGVYVMLEALPLTPNGKVDRQALPMPGTIETFETMVAAENDIEEALASMIQSVLERDQVSVTGNFFDLGASSIQLVQIYNHLREAFDQELSVTDIFRLPTIRLLARHLSCAEPDAPIAQQQGEQRAQARLAARRPPRPRREGD</sequence>
<feature type="domain" description="Carrier" evidence="7">
    <location>
        <begin position="1297"/>
        <end position="1372"/>
    </location>
</feature>
<dbReference type="FunFam" id="3.30.559.30:FF:000006">
    <property type="entry name" value="Yersiniabactin polyketide/non-ribosomal peptide synthetase"/>
    <property type="match status" value="1"/>
</dbReference>